<feature type="domain" description="EGF-like" evidence="4">
    <location>
        <begin position="216"/>
        <end position="256"/>
    </location>
</feature>
<feature type="domain" description="EGF-like" evidence="4">
    <location>
        <begin position="748"/>
        <end position="786"/>
    </location>
</feature>
<keyword evidence="3" id="KW-0732">Signal</keyword>
<dbReference type="InterPro" id="IPR006212">
    <property type="entry name" value="Furin_repeat"/>
</dbReference>
<dbReference type="GeneID" id="7833821"/>
<name>I7M909_TETTS</name>
<dbReference type="SMART" id="SM00181">
    <property type="entry name" value="EGF"/>
    <property type="match status" value="16"/>
</dbReference>
<keyword evidence="6" id="KW-1185">Reference proteome</keyword>
<evidence type="ECO:0000313" key="5">
    <source>
        <dbReference type="EMBL" id="EAS00421.2"/>
    </source>
</evidence>
<feature type="domain" description="EGF-like" evidence="4">
    <location>
        <begin position="640"/>
        <end position="686"/>
    </location>
</feature>
<gene>
    <name evidence="5" type="ORF">TTHERM_00220940</name>
</gene>
<feature type="domain" description="EGF-like" evidence="4">
    <location>
        <begin position="899"/>
        <end position="937"/>
    </location>
</feature>
<dbReference type="SMART" id="SM00261">
    <property type="entry name" value="FU"/>
    <property type="match status" value="15"/>
</dbReference>
<feature type="domain" description="EGF-like" evidence="4">
    <location>
        <begin position="1169"/>
        <end position="1210"/>
    </location>
</feature>
<evidence type="ECO:0000313" key="6">
    <source>
        <dbReference type="Proteomes" id="UP000009168"/>
    </source>
</evidence>
<proteinExistence type="predicted"/>
<feature type="transmembrane region" description="Helical" evidence="2">
    <location>
        <begin position="1500"/>
        <end position="1519"/>
    </location>
</feature>
<dbReference type="Proteomes" id="UP000009168">
    <property type="component" value="Unassembled WGS sequence"/>
</dbReference>
<dbReference type="InterPro" id="IPR000742">
    <property type="entry name" value="EGF"/>
</dbReference>
<feature type="domain" description="EGF-like" evidence="4">
    <location>
        <begin position="791"/>
        <end position="838"/>
    </location>
</feature>
<organism evidence="5 6">
    <name type="scientific">Tetrahymena thermophila (strain SB210)</name>
    <dbReference type="NCBI Taxonomy" id="312017"/>
    <lineage>
        <taxon>Eukaryota</taxon>
        <taxon>Sar</taxon>
        <taxon>Alveolata</taxon>
        <taxon>Ciliophora</taxon>
        <taxon>Intramacronucleata</taxon>
        <taxon>Oligohymenophorea</taxon>
        <taxon>Hymenostomatida</taxon>
        <taxon>Tetrahymenina</taxon>
        <taxon>Tetrahymenidae</taxon>
        <taxon>Tetrahymena</taxon>
    </lineage>
</organism>
<keyword evidence="2" id="KW-0812">Transmembrane</keyword>
<dbReference type="PANTHER" id="PTHR15332:SF175">
    <property type="entry name" value="PROPROTEIN CONVERTASE SUBTILISIN_KEXIN TYPE 5-LIKE"/>
    <property type="match status" value="1"/>
</dbReference>
<feature type="domain" description="EGF-like" evidence="4">
    <location>
        <begin position="322"/>
        <end position="361"/>
    </location>
</feature>
<reference evidence="6" key="1">
    <citation type="journal article" date="2006" name="PLoS Biol.">
        <title>Macronuclear genome sequence of the ciliate Tetrahymena thermophila, a model eukaryote.</title>
        <authorList>
            <person name="Eisen J.A."/>
            <person name="Coyne R.S."/>
            <person name="Wu M."/>
            <person name="Wu D."/>
            <person name="Thiagarajan M."/>
            <person name="Wortman J.R."/>
            <person name="Badger J.H."/>
            <person name="Ren Q."/>
            <person name="Amedeo P."/>
            <person name="Jones K.M."/>
            <person name="Tallon L.J."/>
            <person name="Delcher A.L."/>
            <person name="Salzberg S.L."/>
            <person name="Silva J.C."/>
            <person name="Haas B.J."/>
            <person name="Majoros W.H."/>
            <person name="Farzad M."/>
            <person name="Carlton J.M."/>
            <person name="Smith R.K. Jr."/>
            <person name="Garg J."/>
            <person name="Pearlman R.E."/>
            <person name="Karrer K.M."/>
            <person name="Sun L."/>
            <person name="Manning G."/>
            <person name="Elde N.C."/>
            <person name="Turkewitz A.P."/>
            <person name="Asai D.J."/>
            <person name="Wilkes D.E."/>
            <person name="Wang Y."/>
            <person name="Cai H."/>
            <person name="Collins K."/>
            <person name="Stewart B.A."/>
            <person name="Lee S.R."/>
            <person name="Wilamowska K."/>
            <person name="Weinberg Z."/>
            <person name="Ruzzo W.L."/>
            <person name="Wloga D."/>
            <person name="Gaertig J."/>
            <person name="Frankel J."/>
            <person name="Tsao C.-C."/>
            <person name="Gorovsky M.A."/>
            <person name="Keeling P.J."/>
            <person name="Waller R.F."/>
            <person name="Patron N.J."/>
            <person name="Cherry J.M."/>
            <person name="Stover N.A."/>
            <person name="Krieger C.J."/>
            <person name="del Toro C."/>
            <person name="Ryder H.F."/>
            <person name="Williamson S.C."/>
            <person name="Barbeau R.A."/>
            <person name="Hamilton E.P."/>
            <person name="Orias E."/>
        </authorList>
    </citation>
    <scope>NUCLEOTIDE SEQUENCE [LARGE SCALE GENOMIC DNA]</scope>
    <source>
        <strain evidence="6">SB210</strain>
    </source>
</reference>
<evidence type="ECO:0000259" key="4">
    <source>
        <dbReference type="SMART" id="SM00181"/>
    </source>
</evidence>
<keyword evidence="2" id="KW-1133">Transmembrane helix</keyword>
<dbReference type="OrthoDB" id="410989at2759"/>
<feature type="domain" description="EGF-like" evidence="4">
    <location>
        <begin position="380"/>
        <end position="411"/>
    </location>
</feature>
<dbReference type="PANTHER" id="PTHR15332">
    <property type="entry name" value="PROPROTEIN CONVERTASE SUBTILISIN_KEXIN TYPE 5-LIKE"/>
    <property type="match status" value="1"/>
</dbReference>
<feature type="domain" description="EGF-like" evidence="4">
    <location>
        <begin position="1051"/>
        <end position="1087"/>
    </location>
</feature>
<feature type="chain" id="PRO_5003712467" evidence="3">
    <location>
        <begin position="23"/>
        <end position="1698"/>
    </location>
</feature>
<feature type="signal peptide" evidence="3">
    <location>
        <begin position="1"/>
        <end position="22"/>
    </location>
</feature>
<sequence length="1698" mass="196358">MKNNYFLYLFSCLTTLLTQVISQEIYKFPISLNKDDISEFQDFSKKYTNNNMQVFHCDGSSLYLRGGQSQKVQIEFKYEKPYYQVDVSMKFFRIDSWDKNEDYFYIEVNNILLFKQTYSFFRRINNNCANQYYDEEFFTISKSVKTNQYPIKVTFYSNLDSDLSDESWGFREFQVQISLCPSTCSQCTSFNECTSCIPGYYLERKMCNKCSDRCQECAYGSEQCTKCKKQTYLFQASCKEECPPGYYKNQNEQRCDQCRQYCKNCSAKDTCDLCQDNYFRSEVLTCVKQCNSQFYGDPVTKKCQLECSDSYFANKKTNLCEKCDPNCLTCSEISTNCTSCPLNTYLINQNSSNNNLFLKCVPQCPEQQFYLDNDKKKCLPCYKGCKICSGPSFDQCTECNKDFLLDKNKCIRQDCGDYYYANPDNNECARCQLNCIKCKDFNSCEKCVTEQEQGKCKSICDKNEFQNGNECIKCNKLCEECYGQNEDQCLKCQPEKQLKDGKCFCKQGYYLNGDKSCIQCDKTCKSCFKDEQGKVQCEQCIANLMQPSKDQQDLCQCKEGFILENHECKCKEGQFLYNNSCLNCHFSCKECKGPGIDECISCKDQNQEINKDTKNCTCKKGYYFNNNDNSCQKCYQTCQNCLSSGESDCYSCLDNSNLILVNPTANTSACQCQPGFYFDTYQLKCQKCYDQCKQCRGETKSDCLSCNDDFMLLQKVSGQNFGTCECQDSFFYDEKEKKCKSCHISCNTCSGSSEQECLTCSDPNSELFKQQCNCKQGFFQDKFKCVKCHIDCQICDGPENTDCLSCSSEKNKILIPYQNKGICACKEGYYQYNEQGCIKCYQNCKKCSGSEQKDCLDCSEGPDFIKDKSGKCVCIDGFYESVGSNKNRICLKCNELCSKCDGQGKCLSCKSQVMKLNSDNSTCECIDNYTLYKNKCMQCPNFCKKCVFQKEQPLCIECNDPRTMEISPDKLSCVCKQQFYEYVDTCKACSLSCKTCKGGDEQDCIQCSDQNMIKDSQTGICKCQGDLVFDQSTRRCVLSPELKCKDQKCLKCNQNQCFQCISNYQPKGDSCICKDGFYDVEGNQGCQYCQQQNCLVCKTKDSCEICEEGLIRYKGMCYCPDSKYKDDNGKCSLSCDKKCKLCLSLLECHLTKEESDKYDYEYCDISCDKCSGPLYYNCWNCSSQTRYYDENLRTCICKKGYVEIYEKDCKEINSIYIELAQIFSLSSGSLTFFFMVLSLLTDSIFSKTSVYGYSCLFAYSYVQFQQLGNFLLVNKVYPLGLEQNFLQKFLQLNYFNSIPSSFTPISQSQLNRVLQQSLANDSIQESLKNNFNSILFNNPKYNIYKLDTPFIILSFYPMVLSITAFIVIFILYFLQARSNMLQKIYLKIKWNLSIIFIYLFSNSCLLSAITNLKYFHDYSSDNLVNIIATSVFCLLYFGGFIYLFYKINFQSISYNNEDFMSYLCLHFQICQENMLAKNFWLLIELRKMVQIILLVSEQNFLASLISIAFFSLLISLIFMIKKPFINKSLNVFLIVHEIILIIIYMGFSLFATFSRIELYSVYVIIIAVCIYQFFNFFQIMFYLLKTFLHCFHLRSKYVENLQAQQGLIKTFKEASKELSVKNSLELHNIHKDNSQSELNINLSLDQITQKQIKWNNNPLLSPSKVSNNRKNTKTVNLTKRSTHQTSSSQIQNINFKQF</sequence>
<feature type="transmembrane region" description="Helical" evidence="2">
    <location>
        <begin position="1531"/>
        <end position="1553"/>
    </location>
</feature>
<feature type="domain" description="EGF-like" evidence="4">
    <location>
        <begin position="590"/>
        <end position="632"/>
    </location>
</feature>
<feature type="region of interest" description="Disordered" evidence="1">
    <location>
        <begin position="1661"/>
        <end position="1698"/>
    </location>
</feature>
<dbReference type="CDD" id="cd00064">
    <property type="entry name" value="FU"/>
    <property type="match status" value="2"/>
</dbReference>
<feature type="transmembrane region" description="Helical" evidence="2">
    <location>
        <begin position="1559"/>
        <end position="1584"/>
    </location>
</feature>
<feature type="transmembrane region" description="Helical" evidence="2">
    <location>
        <begin position="1350"/>
        <end position="1374"/>
    </location>
</feature>
<evidence type="ECO:0000256" key="3">
    <source>
        <dbReference type="SAM" id="SignalP"/>
    </source>
</evidence>
<dbReference type="EMBL" id="GG662621">
    <property type="protein sequence ID" value="EAS00421.2"/>
    <property type="molecule type" value="Genomic_DNA"/>
</dbReference>
<feature type="domain" description="EGF-like" evidence="4">
    <location>
        <begin position="995"/>
        <end position="1037"/>
    </location>
</feature>
<feature type="domain" description="EGF-like" evidence="4">
    <location>
        <begin position="480"/>
        <end position="518"/>
    </location>
</feature>
<dbReference type="InParanoid" id="I7M909"/>
<evidence type="ECO:0000256" key="2">
    <source>
        <dbReference type="SAM" id="Phobius"/>
    </source>
</evidence>
<accession>I7M909</accession>
<feature type="transmembrane region" description="Helical" evidence="2">
    <location>
        <begin position="1394"/>
        <end position="1412"/>
    </location>
</feature>
<feature type="domain" description="EGF-like" evidence="4">
    <location>
        <begin position="846"/>
        <end position="891"/>
    </location>
</feature>
<feature type="domain" description="EGF-like" evidence="4">
    <location>
        <begin position="257"/>
        <end position="287"/>
    </location>
</feature>
<feature type="domain" description="EGF-like" evidence="4">
    <location>
        <begin position="687"/>
        <end position="725"/>
    </location>
</feature>
<protein>
    <submittedName>
        <fullName evidence="5">Zinc finger lsd1 subclass family protein</fullName>
    </submittedName>
</protein>
<feature type="transmembrane region" description="Helical" evidence="2">
    <location>
        <begin position="1424"/>
        <end position="1445"/>
    </location>
</feature>
<dbReference type="KEGG" id="tet:TTHERM_00220940"/>
<dbReference type="eggNOG" id="KOG3525">
    <property type="taxonomic scope" value="Eukaryota"/>
</dbReference>
<dbReference type="SUPFAM" id="SSF57184">
    <property type="entry name" value="Growth factor receptor domain"/>
    <property type="match status" value="7"/>
</dbReference>
<dbReference type="InterPro" id="IPR009030">
    <property type="entry name" value="Growth_fac_rcpt_cys_sf"/>
</dbReference>
<evidence type="ECO:0000256" key="1">
    <source>
        <dbReference type="SAM" id="MobiDB-lite"/>
    </source>
</evidence>
<keyword evidence="2" id="KW-0472">Membrane</keyword>
<dbReference type="Gene3D" id="2.10.220.10">
    <property type="entry name" value="Hormone Receptor, Insulin-like Growth Factor Receptor 1, Chain A, domain 2"/>
    <property type="match status" value="7"/>
</dbReference>
<feature type="domain" description="EGF-like" evidence="4">
    <location>
        <begin position="526"/>
        <end position="569"/>
    </location>
</feature>
<dbReference type="RefSeq" id="XP_001020666.2">
    <property type="nucleotide sequence ID" value="XM_001020666.2"/>
</dbReference>